<evidence type="ECO:0000256" key="1">
    <source>
        <dbReference type="ARBA" id="ARBA00004141"/>
    </source>
</evidence>
<keyword evidence="6 9" id="KW-0472">Membrane</keyword>
<feature type="transmembrane region" description="Helical" evidence="9">
    <location>
        <begin position="277"/>
        <end position="296"/>
    </location>
</feature>
<dbReference type="PANTHER" id="PTHR11003:SF324">
    <property type="entry name" value="POTASSIUM CHANNEL DOMAIN-CONTAINING PROTEIN"/>
    <property type="match status" value="1"/>
</dbReference>
<evidence type="ECO:0000256" key="2">
    <source>
        <dbReference type="ARBA" id="ARBA00022448"/>
    </source>
</evidence>
<comment type="subcellular location">
    <subcellularLocation>
        <location evidence="1">Membrane</location>
        <topology evidence="1">Multi-pass membrane protein</topology>
    </subcellularLocation>
</comment>
<feature type="transmembrane region" description="Helical" evidence="9">
    <location>
        <begin position="12"/>
        <end position="32"/>
    </location>
</feature>
<accession>A0A0V0TPQ1</accession>
<evidence type="ECO:0000256" key="9">
    <source>
        <dbReference type="SAM" id="Phobius"/>
    </source>
</evidence>
<dbReference type="SUPFAM" id="SSF81324">
    <property type="entry name" value="Voltage-gated potassium channels"/>
    <property type="match status" value="2"/>
</dbReference>
<feature type="transmembrane region" description="Helical" evidence="9">
    <location>
        <begin position="80"/>
        <end position="102"/>
    </location>
</feature>
<organism evidence="11 12">
    <name type="scientific">Trichinella murrelli</name>
    <dbReference type="NCBI Taxonomy" id="144512"/>
    <lineage>
        <taxon>Eukaryota</taxon>
        <taxon>Metazoa</taxon>
        <taxon>Ecdysozoa</taxon>
        <taxon>Nematoda</taxon>
        <taxon>Enoplea</taxon>
        <taxon>Dorylaimia</taxon>
        <taxon>Trichinellida</taxon>
        <taxon>Trichinellidae</taxon>
        <taxon>Trichinella</taxon>
    </lineage>
</organism>
<dbReference type="InterPro" id="IPR013099">
    <property type="entry name" value="K_chnl_dom"/>
</dbReference>
<dbReference type="PRINTS" id="PR01333">
    <property type="entry name" value="2POREKCHANEL"/>
</dbReference>
<dbReference type="Pfam" id="PF07885">
    <property type="entry name" value="Ion_trans_2"/>
    <property type="match status" value="2"/>
</dbReference>
<evidence type="ECO:0000256" key="8">
    <source>
        <dbReference type="RuleBase" id="RU003857"/>
    </source>
</evidence>
<keyword evidence="4 9" id="KW-1133">Transmembrane helix</keyword>
<evidence type="ECO:0000256" key="7">
    <source>
        <dbReference type="ARBA" id="ARBA00023303"/>
    </source>
</evidence>
<evidence type="ECO:0000256" key="3">
    <source>
        <dbReference type="ARBA" id="ARBA00022692"/>
    </source>
</evidence>
<feature type="non-terminal residue" evidence="11">
    <location>
        <position position="1"/>
    </location>
</feature>
<comment type="similarity">
    <text evidence="8">Belongs to the two pore domain potassium channel (TC 1.A.1.8) family.</text>
</comment>
<keyword evidence="5 8" id="KW-0406">Ion transport</keyword>
<evidence type="ECO:0000313" key="12">
    <source>
        <dbReference type="Proteomes" id="UP000055048"/>
    </source>
</evidence>
<dbReference type="EMBL" id="JYDJ01000184">
    <property type="protein sequence ID" value="KRX40952.1"/>
    <property type="molecule type" value="Genomic_DNA"/>
</dbReference>
<dbReference type="GO" id="GO:0005886">
    <property type="term" value="C:plasma membrane"/>
    <property type="evidence" value="ECO:0007669"/>
    <property type="project" value="TreeGrafter"/>
</dbReference>
<dbReference type="InterPro" id="IPR003280">
    <property type="entry name" value="2pore_dom_K_chnl"/>
</dbReference>
<keyword evidence="2 8" id="KW-0813">Transport</keyword>
<dbReference type="Proteomes" id="UP000055048">
    <property type="component" value="Unassembled WGS sequence"/>
</dbReference>
<dbReference type="GO" id="GO:0030322">
    <property type="term" value="P:stabilization of membrane potential"/>
    <property type="evidence" value="ECO:0007669"/>
    <property type="project" value="TreeGrafter"/>
</dbReference>
<dbReference type="GO" id="GO:0015271">
    <property type="term" value="F:outward rectifier potassium channel activity"/>
    <property type="evidence" value="ECO:0007669"/>
    <property type="project" value="TreeGrafter"/>
</dbReference>
<dbReference type="Gene3D" id="1.10.287.70">
    <property type="match status" value="2"/>
</dbReference>
<protein>
    <submittedName>
        <fullName evidence="11">Potassium channel subfamily K member 3</fullName>
    </submittedName>
</protein>
<feature type="transmembrane region" description="Helical" evidence="9">
    <location>
        <begin position="302"/>
        <end position="325"/>
    </location>
</feature>
<feature type="transmembrane region" description="Helical" evidence="9">
    <location>
        <begin position="250"/>
        <end position="270"/>
    </location>
</feature>
<evidence type="ECO:0000256" key="6">
    <source>
        <dbReference type="ARBA" id="ARBA00023136"/>
    </source>
</evidence>
<dbReference type="AlphaFoldDB" id="A0A0V0TPQ1"/>
<reference evidence="11 12" key="1">
    <citation type="submission" date="2015-01" db="EMBL/GenBank/DDBJ databases">
        <title>Evolution of Trichinella species and genotypes.</title>
        <authorList>
            <person name="Korhonen P.K."/>
            <person name="Edoardo P."/>
            <person name="Giuseppe L.R."/>
            <person name="Gasser R.B."/>
        </authorList>
    </citation>
    <scope>NUCLEOTIDE SEQUENCE [LARGE SCALE GENOMIC DNA]</scope>
    <source>
        <strain evidence="11">ISS417</strain>
    </source>
</reference>
<keyword evidence="7 8" id="KW-0407">Ion channel</keyword>
<name>A0A0V0TPQ1_9BILA</name>
<dbReference type="PANTHER" id="PTHR11003">
    <property type="entry name" value="POTASSIUM CHANNEL, SUBFAMILY K"/>
    <property type="match status" value="1"/>
</dbReference>
<evidence type="ECO:0000256" key="5">
    <source>
        <dbReference type="ARBA" id="ARBA00023065"/>
    </source>
</evidence>
<feature type="domain" description="Potassium channel" evidence="10">
    <location>
        <begin position="256"/>
        <end position="330"/>
    </location>
</feature>
<evidence type="ECO:0000256" key="4">
    <source>
        <dbReference type="ARBA" id="ARBA00022989"/>
    </source>
</evidence>
<feature type="domain" description="Potassium channel" evidence="10">
    <location>
        <begin position="189"/>
        <end position="241"/>
    </location>
</feature>
<evidence type="ECO:0000259" key="10">
    <source>
        <dbReference type="Pfam" id="PF07885"/>
    </source>
</evidence>
<gene>
    <name evidence="11" type="primary">twk-18</name>
    <name evidence="11" type="ORF">T05_10669</name>
</gene>
<feature type="transmembrane region" description="Helical" evidence="9">
    <location>
        <begin position="220"/>
        <end position="238"/>
    </location>
</feature>
<proteinExistence type="inferred from homology"/>
<dbReference type="GO" id="GO:0022841">
    <property type="term" value="F:potassium ion leak channel activity"/>
    <property type="evidence" value="ECO:0007669"/>
    <property type="project" value="TreeGrafter"/>
</dbReference>
<keyword evidence="12" id="KW-1185">Reference proteome</keyword>
<comment type="caution">
    <text evidence="11">The sequence shown here is derived from an EMBL/GenBank/DDBJ whole genome shotgun (WGS) entry which is preliminary data.</text>
</comment>
<evidence type="ECO:0000313" key="11">
    <source>
        <dbReference type="EMBL" id="KRX40952.1"/>
    </source>
</evidence>
<sequence>LLLHHHHHRIIVIVVIIIVILSHFLIACLYSTELPNFFIATNFFIMDFTSMRGRNCISCTVWLRKSLAFFSVIFNTMSKFHLLSFVLLIVYTLIGGAVFYALESDQQEQQHSNITVANLSEKNEQARRMLDHLRKVFALKMWKVGRHAGTMSTKFTRSRDIWKWYEQNVDNVTEFCKSTNQQPNKTAVDWSFWSSVYYAVTVYTTIGYGDMTPSTTSGKILTMIYALCGIPLICYILQDWGWLEFGDLPISVALLMVIFLLCISASMFLIWEDELTYFESFYFFFISFTTIGFGDIVPKYRISMAMCIVPVLMGLATVSMTINLVQSKIEQLFENMKKNIELEYQKKQTDPNKSLMSVDSDEDVMTRLKHIGDGMSFESRFLFRMLNRSQRRLLEECWNRRVKTANAASQTILLNAEEESQTSIAMQFPRRNTYVYNAE</sequence>
<keyword evidence="3 8" id="KW-0812">Transmembrane</keyword>